<dbReference type="InterPro" id="IPR053930">
    <property type="entry name" value="RapZ-like_N"/>
</dbReference>
<dbReference type="InterPro" id="IPR027417">
    <property type="entry name" value="P-loop_NTPase"/>
</dbReference>
<feature type="domain" description="RapZ C-terminal" evidence="6">
    <location>
        <begin position="170"/>
        <end position="289"/>
    </location>
</feature>
<protein>
    <submittedName>
        <fullName evidence="7">Nucleotide-binding protein</fullName>
    </submittedName>
</protein>
<dbReference type="HAMAP" id="MF_00636">
    <property type="entry name" value="RapZ_like"/>
    <property type="match status" value="1"/>
</dbReference>
<feature type="binding site" evidence="4">
    <location>
        <begin position="61"/>
        <end position="64"/>
    </location>
    <ligand>
        <name>GTP</name>
        <dbReference type="ChEBI" id="CHEBI:37565"/>
    </ligand>
</feature>
<keyword evidence="2 4" id="KW-0067">ATP-binding</keyword>
<feature type="domain" description="RapZ-like N-terminal" evidence="5">
    <location>
        <begin position="5"/>
        <end position="162"/>
    </location>
</feature>
<dbReference type="PANTHER" id="PTHR30448">
    <property type="entry name" value="RNASE ADAPTER PROTEIN RAPZ"/>
    <property type="match status" value="1"/>
</dbReference>
<feature type="binding site" evidence="4">
    <location>
        <begin position="11"/>
        <end position="18"/>
    </location>
    <ligand>
        <name>ATP</name>
        <dbReference type="ChEBI" id="CHEBI:30616"/>
    </ligand>
</feature>
<evidence type="ECO:0000259" key="5">
    <source>
        <dbReference type="Pfam" id="PF03668"/>
    </source>
</evidence>
<reference evidence="7 8" key="1">
    <citation type="journal article" date="2014" name="Genome Announc.">
        <title>Whole-Genome Sequence of Weissella ceti Strain WS08, Isolated from Diseased Rainbow Trout in Brazil.</title>
        <authorList>
            <person name="Figueiredo H.C."/>
            <person name="Leal G."/>
            <person name="Pereira F.L."/>
            <person name="Soares S.C."/>
            <person name="Dorella F.A."/>
            <person name="Carvalho A.F."/>
            <person name="Pereira U.P."/>
            <person name="Azevedo V.A."/>
        </authorList>
    </citation>
    <scope>NUCLEOTIDE SEQUENCE [LARGE SCALE GENOMIC DNA]</scope>
    <source>
        <strain evidence="7 8">WS08</strain>
    </source>
</reference>
<evidence type="ECO:0000313" key="8">
    <source>
        <dbReference type="Proteomes" id="UP000028491"/>
    </source>
</evidence>
<evidence type="ECO:0000256" key="1">
    <source>
        <dbReference type="ARBA" id="ARBA00022741"/>
    </source>
</evidence>
<dbReference type="RefSeq" id="WP_009764976.1">
    <property type="nucleotide sequence ID" value="NZ_CP007588.1"/>
</dbReference>
<dbReference type="EMBL" id="CP007588">
    <property type="protein sequence ID" value="AIG65972.1"/>
    <property type="molecule type" value="Genomic_DNA"/>
</dbReference>
<dbReference type="NCBIfam" id="NF003828">
    <property type="entry name" value="PRK05416.1"/>
    <property type="match status" value="1"/>
</dbReference>
<reference evidence="8" key="2">
    <citation type="submission" date="2014-04" db="EMBL/GenBank/DDBJ databases">
        <title>Complete genome of Weissella ceti strain WS08 isolated from diseased rainbow trout in Brazil.</title>
        <authorList>
            <person name="Figueiredo H.C.P."/>
            <person name="Leal C.A.G."/>
            <person name="Pereira F.L."/>
            <person name="Soares S.C."/>
            <person name="Dorella F.A."/>
            <person name="Carvalho A.F."/>
            <person name="Pereira U.P."/>
            <person name="Azevedo V.A.C."/>
        </authorList>
    </citation>
    <scope>NUCLEOTIDE SEQUENCE [LARGE SCALE GENOMIC DNA]</scope>
    <source>
        <strain evidence="8">WS08</strain>
    </source>
</reference>
<evidence type="ECO:0000259" key="6">
    <source>
        <dbReference type="Pfam" id="PF22740"/>
    </source>
</evidence>
<evidence type="ECO:0000313" key="7">
    <source>
        <dbReference type="EMBL" id="AIG65972.1"/>
    </source>
</evidence>
<dbReference type="Proteomes" id="UP000028491">
    <property type="component" value="Chromosome"/>
</dbReference>
<evidence type="ECO:0000256" key="3">
    <source>
        <dbReference type="ARBA" id="ARBA00023134"/>
    </source>
</evidence>
<dbReference type="InterPro" id="IPR005337">
    <property type="entry name" value="RapZ-like"/>
</dbReference>
<dbReference type="SUPFAM" id="SSF52540">
    <property type="entry name" value="P-loop containing nucleoside triphosphate hydrolases"/>
    <property type="match status" value="1"/>
</dbReference>
<organism evidence="7 8">
    <name type="scientific">Weissella tructae</name>
    <dbReference type="NCBI Taxonomy" id="887702"/>
    <lineage>
        <taxon>Bacteria</taxon>
        <taxon>Bacillati</taxon>
        <taxon>Bacillota</taxon>
        <taxon>Bacilli</taxon>
        <taxon>Lactobacillales</taxon>
        <taxon>Lactobacillaceae</taxon>
        <taxon>Weissella</taxon>
    </lineage>
</organism>
<proteinExistence type="inferred from homology"/>
<dbReference type="InterPro" id="IPR053931">
    <property type="entry name" value="RapZ_C"/>
</dbReference>
<dbReference type="PIRSF" id="PIRSF005052">
    <property type="entry name" value="P-loopkin"/>
    <property type="match status" value="1"/>
</dbReference>
<evidence type="ECO:0000256" key="4">
    <source>
        <dbReference type="HAMAP-Rule" id="MF_00636"/>
    </source>
</evidence>
<keyword evidence="1 4" id="KW-0547">Nucleotide-binding</keyword>
<name>A0ABM5QSP1_9LACO</name>
<sequence>MAKKELLIVTGMSGAGKTVTMGALEDMGYFTAQNIPAAMLPKVWNLISNDETVERAAIMIDARAGNFFTELKEEIAEMRATSQNDYDLKILFLDASDHELVARYKETRRLHPLGGSKGVLAGIAKERRLLADIEKLASHTISTDEYSSKELRNVIMERYGTEDDKRTSFTVQVMSFGFKYGLPADADIVMDVRFLNNPYYLEELRPQTGLDAPVSNYVWEIDDAQNYYQQVQQTIEWLLPRYKAEGKSNVSIAFGCTGGQHRSVAFAHRLAEQLKAGDYTVNEYHRDIERRKRK</sequence>
<evidence type="ECO:0000256" key="2">
    <source>
        <dbReference type="ARBA" id="ARBA00022840"/>
    </source>
</evidence>
<dbReference type="Pfam" id="PF22740">
    <property type="entry name" value="PapZ_C"/>
    <property type="match status" value="1"/>
</dbReference>
<accession>A0ABM5QSP1</accession>
<dbReference type="PANTHER" id="PTHR30448:SF0">
    <property type="entry name" value="RNASE ADAPTER PROTEIN RAPZ"/>
    <property type="match status" value="1"/>
</dbReference>
<keyword evidence="3 4" id="KW-0342">GTP-binding</keyword>
<gene>
    <name evidence="7" type="ORF">WS08_1033</name>
</gene>
<keyword evidence="8" id="KW-1185">Reference proteome</keyword>
<dbReference type="Pfam" id="PF03668">
    <property type="entry name" value="RapZ-like_N"/>
    <property type="match status" value="1"/>
</dbReference>